<evidence type="ECO:0000313" key="14">
    <source>
        <dbReference type="EMBL" id="CAK1604614.1"/>
    </source>
</evidence>
<evidence type="ECO:0000256" key="6">
    <source>
        <dbReference type="ARBA" id="ARBA00022989"/>
    </source>
</evidence>
<evidence type="ECO:0000256" key="9">
    <source>
        <dbReference type="ARBA" id="ARBA00023136"/>
    </source>
</evidence>
<keyword evidence="9 13" id="KW-0472">Membrane</keyword>
<evidence type="ECO:0000256" key="7">
    <source>
        <dbReference type="ARBA" id="ARBA00023053"/>
    </source>
</evidence>
<evidence type="ECO:0000256" key="12">
    <source>
        <dbReference type="RuleBase" id="RU000679"/>
    </source>
</evidence>
<protein>
    <submittedName>
        <fullName evidence="14">Uncharacterized protein</fullName>
    </submittedName>
</protein>
<keyword evidence="3 12" id="KW-0813">Transport</keyword>
<dbReference type="EMBL" id="CAVLGL010000159">
    <property type="protein sequence ID" value="CAK1604614.1"/>
    <property type="molecule type" value="Genomic_DNA"/>
</dbReference>
<name>A0AAV1MCV6_9NEOP</name>
<dbReference type="Proteomes" id="UP001314205">
    <property type="component" value="Unassembled WGS sequence"/>
</dbReference>
<comment type="similarity">
    <text evidence="2 12">Belongs to the amiloride-sensitive sodium channel (TC 1.A.6) family.</text>
</comment>
<dbReference type="GO" id="GO:0015280">
    <property type="term" value="F:ligand-gated sodium channel activity"/>
    <property type="evidence" value="ECO:0007669"/>
    <property type="project" value="TreeGrafter"/>
</dbReference>
<dbReference type="GO" id="GO:0005886">
    <property type="term" value="C:plasma membrane"/>
    <property type="evidence" value="ECO:0007669"/>
    <property type="project" value="TreeGrafter"/>
</dbReference>
<evidence type="ECO:0000256" key="2">
    <source>
        <dbReference type="ARBA" id="ARBA00007193"/>
    </source>
</evidence>
<evidence type="ECO:0000256" key="13">
    <source>
        <dbReference type="SAM" id="Phobius"/>
    </source>
</evidence>
<comment type="caution">
    <text evidence="14">The sequence shown here is derived from an EMBL/GenBank/DDBJ whole genome shotgun (WGS) entry which is preliminary data.</text>
</comment>
<dbReference type="Gene3D" id="2.60.470.10">
    <property type="entry name" value="Acid-sensing ion channels like domains"/>
    <property type="match status" value="1"/>
</dbReference>
<dbReference type="PRINTS" id="PR01078">
    <property type="entry name" value="AMINACHANNEL"/>
</dbReference>
<dbReference type="AlphaFoldDB" id="A0AAV1MCV6"/>
<keyword evidence="4 12" id="KW-0894">Sodium channel</keyword>
<evidence type="ECO:0000256" key="8">
    <source>
        <dbReference type="ARBA" id="ARBA00023065"/>
    </source>
</evidence>
<evidence type="ECO:0000256" key="4">
    <source>
        <dbReference type="ARBA" id="ARBA00022461"/>
    </source>
</evidence>
<dbReference type="InterPro" id="IPR001873">
    <property type="entry name" value="ENaC"/>
</dbReference>
<evidence type="ECO:0000313" key="15">
    <source>
        <dbReference type="Proteomes" id="UP001314205"/>
    </source>
</evidence>
<keyword evidence="11 12" id="KW-0407">Ion channel</keyword>
<dbReference type="PANTHER" id="PTHR11690:SF237">
    <property type="entry name" value="PICKPOCKET 16-RELATED"/>
    <property type="match status" value="1"/>
</dbReference>
<organism evidence="14 15">
    <name type="scientific">Parnassius mnemosyne</name>
    <name type="common">clouded apollo</name>
    <dbReference type="NCBI Taxonomy" id="213953"/>
    <lineage>
        <taxon>Eukaryota</taxon>
        <taxon>Metazoa</taxon>
        <taxon>Ecdysozoa</taxon>
        <taxon>Arthropoda</taxon>
        <taxon>Hexapoda</taxon>
        <taxon>Insecta</taxon>
        <taxon>Pterygota</taxon>
        <taxon>Neoptera</taxon>
        <taxon>Endopterygota</taxon>
        <taxon>Lepidoptera</taxon>
        <taxon>Glossata</taxon>
        <taxon>Ditrysia</taxon>
        <taxon>Papilionoidea</taxon>
        <taxon>Papilionidae</taxon>
        <taxon>Parnassiinae</taxon>
        <taxon>Parnassini</taxon>
        <taxon>Parnassius</taxon>
        <taxon>Driopa</taxon>
    </lineage>
</organism>
<sequence>MIWEKFITDPTFTVVETTHYPTESIPFPAVAICDTKMVYGPSTKNITKLLQLRGFETGHINEFYRSLTEIKQKGYVVKSNIKKIHNILENLGYTYNNLIYMLKKPCEKLIEECLWRSKSYDCSQIFRSVFTFLGYCCQFDLSYFRSLAGENINYAAGTDLTEALDIVLNTEKFDNNGINTLGSILMFIFDEQNNITLIDSAITVTTATYFDVTIDISVMDSSTDVKALSLHNRRCFLKTDTDFKANSFRSCMMKRVMKKIVELCQCLPFNIKSKELNVEEFPSCKWSHLTCIFENLENMKGNFHEVVSGDKCYQDCDYVQYETQVEYLKQERAFSENRMLSSRVTLHFKDNSCMKYRREVLYTWDQMLANLGGIFGLCLGGSIISIVEIIWFFTDILYTCFANFRKGKVSPKSREVENRIFVLSRKNYAANKTAKKDHISGKFKFVH</sequence>
<evidence type="ECO:0000256" key="10">
    <source>
        <dbReference type="ARBA" id="ARBA00023201"/>
    </source>
</evidence>
<dbReference type="PANTHER" id="PTHR11690">
    <property type="entry name" value="AMILORIDE-SENSITIVE SODIUM CHANNEL-RELATED"/>
    <property type="match status" value="1"/>
</dbReference>
<evidence type="ECO:0000256" key="11">
    <source>
        <dbReference type="ARBA" id="ARBA00023303"/>
    </source>
</evidence>
<evidence type="ECO:0000256" key="1">
    <source>
        <dbReference type="ARBA" id="ARBA00004141"/>
    </source>
</evidence>
<accession>A0AAV1MCV6</accession>
<evidence type="ECO:0000256" key="5">
    <source>
        <dbReference type="ARBA" id="ARBA00022692"/>
    </source>
</evidence>
<gene>
    <name evidence="14" type="ORF">PARMNEM_LOCUS22809</name>
</gene>
<dbReference type="Gene3D" id="1.10.287.770">
    <property type="entry name" value="YojJ-like"/>
    <property type="match status" value="1"/>
</dbReference>
<feature type="transmembrane region" description="Helical" evidence="13">
    <location>
        <begin position="367"/>
        <end position="393"/>
    </location>
</feature>
<reference evidence="14 15" key="1">
    <citation type="submission" date="2023-11" db="EMBL/GenBank/DDBJ databases">
        <authorList>
            <person name="Hedman E."/>
            <person name="Englund M."/>
            <person name="Stromberg M."/>
            <person name="Nyberg Akerstrom W."/>
            <person name="Nylinder S."/>
            <person name="Jareborg N."/>
            <person name="Kallberg Y."/>
            <person name="Kronander E."/>
        </authorList>
    </citation>
    <scope>NUCLEOTIDE SEQUENCE [LARGE SCALE GENOMIC DNA]</scope>
</reference>
<keyword evidence="15" id="KW-1185">Reference proteome</keyword>
<keyword evidence="7" id="KW-0915">Sodium</keyword>
<keyword evidence="10 12" id="KW-0739">Sodium transport</keyword>
<keyword evidence="8 12" id="KW-0406">Ion transport</keyword>
<proteinExistence type="inferred from homology"/>
<dbReference type="Pfam" id="PF00858">
    <property type="entry name" value="ASC"/>
    <property type="match status" value="1"/>
</dbReference>
<keyword evidence="5 12" id="KW-0812">Transmembrane</keyword>
<keyword evidence="6 13" id="KW-1133">Transmembrane helix</keyword>
<comment type="subcellular location">
    <subcellularLocation>
        <location evidence="1">Membrane</location>
        <topology evidence="1">Multi-pass membrane protein</topology>
    </subcellularLocation>
</comment>
<evidence type="ECO:0000256" key="3">
    <source>
        <dbReference type="ARBA" id="ARBA00022448"/>
    </source>
</evidence>